<feature type="repeat" description="ANK" evidence="3">
    <location>
        <begin position="261"/>
        <end position="293"/>
    </location>
</feature>
<comment type="caution">
    <text evidence="5">The sequence shown here is derived from an EMBL/GenBank/DDBJ whole genome shotgun (WGS) entry which is preliminary data.</text>
</comment>
<feature type="repeat" description="ANK" evidence="3">
    <location>
        <begin position="484"/>
        <end position="516"/>
    </location>
</feature>
<dbReference type="PANTHER" id="PTHR24198:SF183">
    <property type="entry name" value="SUPPRESSOR_ENHANCER OF LIN-12"/>
    <property type="match status" value="1"/>
</dbReference>
<dbReference type="Pfam" id="PF00023">
    <property type="entry name" value="Ank"/>
    <property type="match status" value="1"/>
</dbReference>
<organism evidence="5 6">
    <name type="scientific">Colletotrichum plurivorum</name>
    <dbReference type="NCBI Taxonomy" id="2175906"/>
    <lineage>
        <taxon>Eukaryota</taxon>
        <taxon>Fungi</taxon>
        <taxon>Dikarya</taxon>
        <taxon>Ascomycota</taxon>
        <taxon>Pezizomycotina</taxon>
        <taxon>Sordariomycetes</taxon>
        <taxon>Hypocreomycetidae</taxon>
        <taxon>Glomerellales</taxon>
        <taxon>Glomerellaceae</taxon>
        <taxon>Colletotrichum</taxon>
        <taxon>Colletotrichum orchidearum species complex</taxon>
    </lineage>
</organism>
<dbReference type="GO" id="GO:0003824">
    <property type="term" value="F:catalytic activity"/>
    <property type="evidence" value="ECO:0007669"/>
    <property type="project" value="InterPro"/>
</dbReference>
<feature type="repeat" description="ANK" evidence="3">
    <location>
        <begin position="522"/>
        <end position="549"/>
    </location>
</feature>
<dbReference type="InterPro" id="IPR036770">
    <property type="entry name" value="Ankyrin_rpt-contain_sf"/>
</dbReference>
<reference evidence="5" key="1">
    <citation type="journal article" date="2020" name="Phytopathology">
        <title>Genome Sequence Resources of Colletotrichum truncatum, C. plurivorum, C. musicola, and C. sojae: Four Species Pathogenic to Soybean (Glycine max).</title>
        <authorList>
            <person name="Rogerio F."/>
            <person name="Boufleur T.R."/>
            <person name="Ciampi-Guillardi M."/>
            <person name="Sukno S.A."/>
            <person name="Thon M.R."/>
            <person name="Massola Junior N.S."/>
            <person name="Baroncelli R."/>
        </authorList>
    </citation>
    <scope>NUCLEOTIDE SEQUENCE</scope>
    <source>
        <strain evidence="5">LFN00145</strain>
    </source>
</reference>
<feature type="repeat" description="ANK" evidence="3">
    <location>
        <begin position="360"/>
        <end position="392"/>
    </location>
</feature>
<keyword evidence="1" id="KW-0677">Repeat</keyword>
<dbReference type="GO" id="GO:0009116">
    <property type="term" value="P:nucleoside metabolic process"/>
    <property type="evidence" value="ECO:0007669"/>
    <property type="project" value="InterPro"/>
</dbReference>
<dbReference type="SUPFAM" id="SSF48403">
    <property type="entry name" value="Ankyrin repeat"/>
    <property type="match status" value="1"/>
</dbReference>
<evidence type="ECO:0000256" key="1">
    <source>
        <dbReference type="ARBA" id="ARBA00022737"/>
    </source>
</evidence>
<name>A0A8H6KHV0_9PEZI</name>
<dbReference type="InterPro" id="IPR035994">
    <property type="entry name" value="Nucleoside_phosphorylase_sf"/>
</dbReference>
<dbReference type="Gene3D" id="3.40.50.1580">
    <property type="entry name" value="Nucleoside phosphorylase domain"/>
    <property type="match status" value="1"/>
</dbReference>
<dbReference type="Gene3D" id="1.25.40.20">
    <property type="entry name" value="Ankyrin repeat-containing domain"/>
    <property type="match status" value="3"/>
</dbReference>
<accession>A0A8H6KHV0</accession>
<feature type="compositionally biased region" description="Basic and acidic residues" evidence="4">
    <location>
        <begin position="654"/>
        <end position="663"/>
    </location>
</feature>
<sequence>MSTSDSKAVPSGGRGIDHEPAYALKTEDYTVGRVCALPLEMAAAKGMVDQIHPNLPEQDTSDHNNYILGQIQDHNIVIAGLPAGIYGTTPAATVAKDMLRTFRSIRFARVTECYSKGEEEEVWAHSLDEQASSQIMMKICVQYLNFSDIRDELFLTEPLKNKRLDSRSYPFLDYSAMYWSAHLRDTTINDSNAMELICALFNTSNARLTTWFSILLKKLSRDQEDWRADDCLLFAASNGHKMAVQHLIDTFGCSVDCTDRRKRTPLMWASIKGHEKTVRFLTKLGADVNHEGGEYGSALQSAAANSYYDIANFLVQNGAKVNAMGGSYGTALIAAVCRGHKRLAHYLVEAGANINAEIGHFASALIAACYGGHEETIQLLLQGGAEFNMQGGWFGNALQAACCGGHLAVVELLIDKGAEINALGGHHRHALQGASFSNHLQIAELLIRHGADIASMRGDAKSVHFLLERGAKIENDSGKSRSTQYGPALICASACGHHDIVRALLIHGADINVRSEAYVSCLQAASHNGHEQVVHLLLDHGIDVNSQGGPYGTALLAALASGHLKIAQILIDNGADINAVAGSFSSVWDVVNCFDLMDYKRRRFLIRHHSVFPDPDPYKRNSHGFLSSAQRESHLENLKNLKQKIYSEKPVMRCEEGGDDRRPSVGPSKVDLESPPGAFADVLPAFEHLELHGRPKLEDY</sequence>
<evidence type="ECO:0000256" key="4">
    <source>
        <dbReference type="SAM" id="MobiDB-lite"/>
    </source>
</evidence>
<proteinExistence type="predicted"/>
<keyword evidence="6" id="KW-1185">Reference proteome</keyword>
<dbReference type="SMART" id="SM00248">
    <property type="entry name" value="ANK"/>
    <property type="match status" value="10"/>
</dbReference>
<evidence type="ECO:0000313" key="6">
    <source>
        <dbReference type="Proteomes" id="UP000654918"/>
    </source>
</evidence>
<feature type="repeat" description="ANK" evidence="3">
    <location>
        <begin position="396"/>
        <end position="425"/>
    </location>
</feature>
<protein>
    <submittedName>
        <fullName evidence="5">Ankyrin repeat domain-containing protein 50-like protein 3</fullName>
    </submittedName>
</protein>
<dbReference type="PANTHER" id="PTHR24198">
    <property type="entry name" value="ANKYRIN REPEAT AND PROTEIN KINASE DOMAIN-CONTAINING PROTEIN"/>
    <property type="match status" value="1"/>
</dbReference>
<dbReference type="EMBL" id="WIGO01000082">
    <property type="protein sequence ID" value="KAF6831345.1"/>
    <property type="molecule type" value="Genomic_DNA"/>
</dbReference>
<dbReference type="Proteomes" id="UP000654918">
    <property type="component" value="Unassembled WGS sequence"/>
</dbReference>
<dbReference type="Pfam" id="PF12796">
    <property type="entry name" value="Ank_2"/>
    <property type="match status" value="3"/>
</dbReference>
<dbReference type="AlphaFoldDB" id="A0A8H6KHV0"/>
<dbReference type="InterPro" id="IPR002110">
    <property type="entry name" value="Ankyrin_rpt"/>
</dbReference>
<keyword evidence="2 3" id="KW-0040">ANK repeat</keyword>
<dbReference type="PROSITE" id="PS50297">
    <property type="entry name" value="ANK_REP_REGION"/>
    <property type="match status" value="2"/>
</dbReference>
<feature type="region of interest" description="Disordered" evidence="4">
    <location>
        <begin position="654"/>
        <end position="675"/>
    </location>
</feature>
<evidence type="ECO:0000313" key="5">
    <source>
        <dbReference type="EMBL" id="KAF6831345.1"/>
    </source>
</evidence>
<gene>
    <name evidence="5" type="ORF">CPLU01_06764</name>
</gene>
<dbReference type="PROSITE" id="PS50088">
    <property type="entry name" value="ANK_REPEAT"/>
    <property type="match status" value="6"/>
</dbReference>
<feature type="repeat" description="ANK" evidence="3">
    <location>
        <begin position="553"/>
        <end position="582"/>
    </location>
</feature>
<evidence type="ECO:0000256" key="3">
    <source>
        <dbReference type="PROSITE-ProRule" id="PRU00023"/>
    </source>
</evidence>
<evidence type="ECO:0000256" key="2">
    <source>
        <dbReference type="ARBA" id="ARBA00023043"/>
    </source>
</evidence>